<feature type="region of interest" description="Disordered" evidence="6">
    <location>
        <begin position="813"/>
        <end position="846"/>
    </location>
</feature>
<feature type="region of interest" description="Disordered" evidence="6">
    <location>
        <begin position="1618"/>
        <end position="1661"/>
    </location>
</feature>
<organism evidence="7 8">
    <name type="scientific">Didymella heteroderae</name>
    <dbReference type="NCBI Taxonomy" id="1769908"/>
    <lineage>
        <taxon>Eukaryota</taxon>
        <taxon>Fungi</taxon>
        <taxon>Dikarya</taxon>
        <taxon>Ascomycota</taxon>
        <taxon>Pezizomycotina</taxon>
        <taxon>Dothideomycetes</taxon>
        <taxon>Pleosporomycetidae</taxon>
        <taxon>Pleosporales</taxon>
        <taxon>Pleosporineae</taxon>
        <taxon>Didymellaceae</taxon>
        <taxon>Didymella</taxon>
    </lineage>
</organism>
<proteinExistence type="predicted"/>
<evidence type="ECO:0000256" key="1">
    <source>
        <dbReference type="ARBA" id="ARBA00004123"/>
    </source>
</evidence>
<feature type="compositionally biased region" description="Low complexity" evidence="6">
    <location>
        <begin position="1622"/>
        <end position="1637"/>
    </location>
</feature>
<dbReference type="GO" id="GO:0005737">
    <property type="term" value="C:cytoplasm"/>
    <property type="evidence" value="ECO:0007669"/>
    <property type="project" value="UniProtKB-SubCell"/>
</dbReference>
<keyword evidence="8" id="KW-1185">Reference proteome</keyword>
<dbReference type="InterPro" id="IPR000225">
    <property type="entry name" value="Armadillo"/>
</dbReference>
<dbReference type="Proteomes" id="UP000758155">
    <property type="component" value="Unassembled WGS sequence"/>
</dbReference>
<dbReference type="PANTHER" id="PTHR15651">
    <property type="entry name" value="ARMADILLO REPEAT-CONTAINING PROTEIN 8"/>
    <property type="match status" value="1"/>
</dbReference>
<gene>
    <name evidence="7" type="ORF">E8E12_001183</name>
</gene>
<dbReference type="EMBL" id="SWKV01000093">
    <property type="protein sequence ID" value="KAF3032750.1"/>
    <property type="molecule type" value="Genomic_DNA"/>
</dbReference>
<feature type="compositionally biased region" description="Polar residues" evidence="6">
    <location>
        <begin position="1641"/>
        <end position="1661"/>
    </location>
</feature>
<name>A0A9P5BVY8_9PLEO</name>
<dbReference type="GO" id="GO:0043161">
    <property type="term" value="P:proteasome-mediated ubiquitin-dependent protein catabolic process"/>
    <property type="evidence" value="ECO:0007669"/>
    <property type="project" value="TreeGrafter"/>
</dbReference>
<comment type="caution">
    <text evidence="7">The sequence shown here is derived from an EMBL/GenBank/DDBJ whole genome shotgun (WGS) entry which is preliminary data.</text>
</comment>
<feature type="region of interest" description="Disordered" evidence="6">
    <location>
        <begin position="1"/>
        <end position="25"/>
    </location>
</feature>
<dbReference type="SMART" id="SM00185">
    <property type="entry name" value="ARM"/>
    <property type="match status" value="6"/>
</dbReference>
<keyword evidence="3" id="KW-0963">Cytoplasm</keyword>
<evidence type="ECO:0000256" key="4">
    <source>
        <dbReference type="ARBA" id="ARBA00022737"/>
    </source>
</evidence>
<reference evidence="7" key="1">
    <citation type="submission" date="2019-04" db="EMBL/GenBank/DDBJ databases">
        <title>Sequencing of skin fungus with MAO and IRED activity.</title>
        <authorList>
            <person name="Marsaioli A.J."/>
            <person name="Bonatto J.M.C."/>
            <person name="Reis Junior O."/>
        </authorList>
    </citation>
    <scope>NUCLEOTIDE SEQUENCE</scope>
    <source>
        <strain evidence="7">28M1</strain>
    </source>
</reference>
<dbReference type="GO" id="GO:0034657">
    <property type="term" value="C:GID complex"/>
    <property type="evidence" value="ECO:0007669"/>
    <property type="project" value="TreeGrafter"/>
</dbReference>
<dbReference type="GO" id="GO:0005634">
    <property type="term" value="C:nucleus"/>
    <property type="evidence" value="ECO:0007669"/>
    <property type="project" value="UniProtKB-SubCell"/>
</dbReference>
<feature type="compositionally biased region" description="Polar residues" evidence="6">
    <location>
        <begin position="824"/>
        <end position="838"/>
    </location>
</feature>
<evidence type="ECO:0000256" key="3">
    <source>
        <dbReference type="ARBA" id="ARBA00022490"/>
    </source>
</evidence>
<dbReference type="InterPro" id="IPR011989">
    <property type="entry name" value="ARM-like"/>
</dbReference>
<comment type="subcellular location">
    <subcellularLocation>
        <location evidence="2">Cytoplasm</location>
    </subcellularLocation>
    <subcellularLocation>
        <location evidence="1">Nucleus</location>
    </subcellularLocation>
</comment>
<keyword evidence="5" id="KW-0539">Nucleus</keyword>
<evidence type="ECO:0000313" key="8">
    <source>
        <dbReference type="Proteomes" id="UP000758155"/>
    </source>
</evidence>
<evidence type="ECO:0008006" key="9">
    <source>
        <dbReference type="Google" id="ProtNLM"/>
    </source>
</evidence>
<dbReference type="OrthoDB" id="5559898at2759"/>
<dbReference type="InterPro" id="IPR016024">
    <property type="entry name" value="ARM-type_fold"/>
</dbReference>
<feature type="compositionally biased region" description="Polar residues" evidence="6">
    <location>
        <begin position="100"/>
        <end position="109"/>
    </location>
</feature>
<evidence type="ECO:0000256" key="6">
    <source>
        <dbReference type="SAM" id="MobiDB-lite"/>
    </source>
</evidence>
<dbReference type="Gene3D" id="1.25.10.10">
    <property type="entry name" value="Leucine-rich Repeat Variant"/>
    <property type="match status" value="3"/>
</dbReference>
<feature type="region of interest" description="Disordered" evidence="6">
    <location>
        <begin position="54"/>
        <end position="121"/>
    </location>
</feature>
<dbReference type="InterPro" id="IPR038739">
    <property type="entry name" value="ARMC8/Vid28"/>
</dbReference>
<evidence type="ECO:0000256" key="5">
    <source>
        <dbReference type="ARBA" id="ARBA00023242"/>
    </source>
</evidence>
<protein>
    <recommendedName>
        <fullName evidence="9">Armadillo repeat-containing protein 8</fullName>
    </recommendedName>
</protein>
<evidence type="ECO:0000256" key="2">
    <source>
        <dbReference type="ARBA" id="ARBA00004496"/>
    </source>
</evidence>
<dbReference type="PANTHER" id="PTHR15651:SF7">
    <property type="entry name" value="ARMADILLO REPEAT-CONTAINING PROTEIN 8"/>
    <property type="match status" value="1"/>
</dbReference>
<accession>A0A9P5BVY8</accession>
<keyword evidence="4" id="KW-0677">Repeat</keyword>
<evidence type="ECO:0000313" key="7">
    <source>
        <dbReference type="EMBL" id="KAF3032750.1"/>
    </source>
</evidence>
<sequence length="1812" mass="201852">MNSNVARWELGQQPHDRTRWGDQYPEVTHAPMPYAFPEQPVARLAEGFDQVSLRKIPKTRTSPIATRTKVTRHGSHNGPARPSSSGGEPNMPPHRYPSAGRSTSYSQPTPLEEFRGSRIWPPRGYRQDDALEARQAEELICAGTSTFQGHAYKSHNAPAGYSRFYAVLDGGHQGRTDRASFQTGAYRDVSLDLVGSSENQSPWASLEQPSMAYAFGKSAGTTTLNHWTSKSSSIPPKVERTGTAVPKKMKLLQILDRLQHLEAGLGEDDPDEMQRYLYSTLIEDPAHLNGRPFMSMEQQIQDLIDILMNPQWLDFSNPRNQVVAKWFDSPDQRKKQEFFHQLLLSVELYLRIQSPQYNSKYRRKLILELHPTVAWDLAVAQRWLDNMSITKKRESKQQSTFSFQLKSKSRQREALRKFAETLKWPNMDEVEYILDEEDMNERALEDRSADAMSWFSGIILPGRTLPWLIMNSLIDCDRDTGDALKYLTHMQPASGFQYRANTYWSTSCIVGKVLGAARGVKQVAGWVGPCIFTPDLKRTECVKVKQYESPDPRLTEHDVISMEERTGPLGPIDETYPVDDYEVPMPDIEDVTDLIRIEKLAFLPAKEQPSSTKNLPGAPMLFDAAIHFACGGSSWPLRLKYDVSFINAFPCHQGPHVLFYDFAYTAKAVDEGLIDLHDWGTQSGRLKRPSPRSSPKKLAIEKPVPAHEQVQKVLAIEALGVSDNEVFARACFLNCFSADDLYRPAIQFPHIPTNMGRSTIPSALAELSNPTSSEAQVIALRNLKNEIVGHEQRKELAVTYGVVRPLAGLLREGVRRGGKRRHSNGTTQEARNGATPSSRPAAPSRIRQVQAQEDWTKEDELRFQATLVVGSLANGGPAFTAPLLAGHVLPPLLETLRLGETPHRLLTTTLMTLNQIADAVAQEKPGIDANGASLAAIVREQIYSRSVVENIAEILAQTAGPSKTNQQVLLAIQLLTKTCVEDAHKKMLVDAGILDILAGKLASIAAADDSIPQTDLTHAQRENVPPRFLSEIVEAIAVIIKGSHFYAARFLYSQPVQQLFGWPKERTSTAYDAQSSSTQSSWDKLIPRVQTMTSKSDPYTKSWPALGSYTAVSGESYARLPSMETLTQSSGRGVITDESESPLFIWLMYVARRGEGAERLSACCLLALLKKFGEKWPLNDPSKTTRERHFSYLVIPLVVKMIEESSEQAKKAQTLSPAARDEMRFVLERSPLVLAELVAGNKALQTAAVDAQIMPTLVQILKKSFERITTNAKPLWQPRAASHEVKDQSIDHESSTLGRSGLSADVLHAFKVRESVLLALAAIAGDQDPYRKQVIEMGAAAHIIEALVPYSESSDKDGNPDDVLKAACNVTRSLSRSVSVLRTSLIDHGIANPVFELLSHPSVKVQIAATEVITNLVLEVSPMRTEIIEAGIMKTLCENCRSANFDLRHSSLWALKHLCLGIPVPMKIQCLDELGVGFLMQTLNGESAKPAMGTPNAAGEQVDILNAVDEPQMDVDDEPSSDEDEDTMTDAISSIRRHQRPGSRYTSATNIRDRLQQIKNDELDPRIKLEREDQAIQMQSLDFIRNFCSEEKQSGEMIDHLLKTYGHSRFFEMLDSKIRPKTSTSTTSQSQADSPTPTYWPGTTQQRPPFPSSPSTQPNWSTYHSPDILKAAVFIFVHLANGRPHHRTLLLGQTTLMRHLLPLFSNPMRDVRLGCAWMVINLVWVEDHTEEAPTRERARVLREMGFEAKVTELTRDLDLDVRERAKTATDALARLHGEVGERRGGSGYASPSQAFGVEGLRGLQGWDRSSRG</sequence>
<dbReference type="SUPFAM" id="SSF48371">
    <property type="entry name" value="ARM repeat"/>
    <property type="match status" value="2"/>
</dbReference>